<protein>
    <recommendedName>
        <fullName evidence="2">thioredoxin-dependent peroxiredoxin</fullName>
        <ecNumber evidence="2">1.11.1.24</ecNumber>
    </recommendedName>
</protein>
<proteinExistence type="inferred from homology"/>
<evidence type="ECO:0000256" key="7">
    <source>
        <dbReference type="ARBA" id="ARBA00023284"/>
    </source>
</evidence>
<evidence type="ECO:0000256" key="10">
    <source>
        <dbReference type="PIRSR" id="PIRSR000239-1"/>
    </source>
</evidence>
<dbReference type="FunFam" id="3.40.30.10:FF:000003">
    <property type="entry name" value="Peroxiredoxin 1"/>
    <property type="match status" value="1"/>
</dbReference>
<keyword evidence="3 9" id="KW-0575">Peroxidase</keyword>
<evidence type="ECO:0000256" key="5">
    <source>
        <dbReference type="ARBA" id="ARBA00023002"/>
    </source>
</evidence>
<comment type="similarity">
    <text evidence="1">Belongs to the peroxiredoxin family. AhpC/Prx1 subfamily.</text>
</comment>
<keyword evidence="7 9" id="KW-0676">Redox-active center</keyword>
<dbReference type="EC" id="1.11.1.24" evidence="2"/>
<evidence type="ECO:0000256" key="8">
    <source>
        <dbReference type="ARBA" id="ARBA00049091"/>
    </source>
</evidence>
<dbReference type="InterPro" id="IPR013766">
    <property type="entry name" value="Thioredoxin_domain"/>
</dbReference>
<dbReference type="InterPro" id="IPR050217">
    <property type="entry name" value="Peroxiredoxin"/>
</dbReference>
<keyword evidence="6" id="KW-1015">Disulfide bond</keyword>
<accession>A0A8J6E133</accession>
<feature type="domain" description="Thioredoxin" evidence="11">
    <location>
        <begin position="5"/>
        <end position="164"/>
    </location>
</feature>
<keyword evidence="13" id="KW-1185">Reference proteome</keyword>
<dbReference type="GO" id="GO:0045454">
    <property type="term" value="P:cell redox homeostasis"/>
    <property type="evidence" value="ECO:0007669"/>
    <property type="project" value="TreeGrafter"/>
</dbReference>
<dbReference type="InterPro" id="IPR024706">
    <property type="entry name" value="Peroxiredoxin_AhpC-typ"/>
</dbReference>
<dbReference type="AlphaFoldDB" id="A0A8J6E133"/>
<evidence type="ECO:0000256" key="1">
    <source>
        <dbReference type="ARBA" id="ARBA00009796"/>
    </source>
</evidence>
<dbReference type="GO" id="GO:0042744">
    <property type="term" value="P:hydrogen peroxide catabolic process"/>
    <property type="evidence" value="ECO:0007669"/>
    <property type="project" value="TreeGrafter"/>
</dbReference>
<evidence type="ECO:0000313" key="12">
    <source>
        <dbReference type="EMBL" id="KAG9392948.1"/>
    </source>
</evidence>
<dbReference type="GO" id="GO:0008379">
    <property type="term" value="F:thioredoxin peroxidase activity"/>
    <property type="evidence" value="ECO:0007669"/>
    <property type="project" value="TreeGrafter"/>
</dbReference>
<dbReference type="OrthoDB" id="185659at2759"/>
<evidence type="ECO:0000259" key="11">
    <source>
        <dbReference type="PROSITE" id="PS51352"/>
    </source>
</evidence>
<dbReference type="Pfam" id="PF10417">
    <property type="entry name" value="1-cysPrx_C"/>
    <property type="match status" value="1"/>
</dbReference>
<keyword evidence="5 9" id="KW-0560">Oxidoreductase</keyword>
<dbReference type="PANTHER" id="PTHR10681:SF128">
    <property type="entry name" value="THIOREDOXIN-DEPENDENT PEROXIDE REDUCTASE, MITOCHONDRIAL"/>
    <property type="match status" value="1"/>
</dbReference>
<evidence type="ECO:0000256" key="6">
    <source>
        <dbReference type="ARBA" id="ARBA00023157"/>
    </source>
</evidence>
<evidence type="ECO:0000313" key="13">
    <source>
        <dbReference type="Proteomes" id="UP000717585"/>
    </source>
</evidence>
<comment type="caution">
    <text evidence="12">The sequence shown here is derived from an EMBL/GenBank/DDBJ whole genome shotgun (WGS) entry which is preliminary data.</text>
</comment>
<dbReference type="GO" id="GO:0033554">
    <property type="term" value="P:cellular response to stress"/>
    <property type="evidence" value="ECO:0007669"/>
    <property type="project" value="TreeGrafter"/>
</dbReference>
<dbReference type="Pfam" id="PF00578">
    <property type="entry name" value="AhpC-TSA"/>
    <property type="match status" value="1"/>
</dbReference>
<feature type="active site" description="Cysteine sulfenic acid (-SOH) intermediate; for peroxidase activity" evidence="10">
    <location>
        <position position="51"/>
    </location>
</feature>
<comment type="function">
    <text evidence="9">Thiol-specific peroxidase that catalyzes the reduction of hydrogen peroxide and organic hydroperoxides to water and alcohols, respectively.</text>
</comment>
<evidence type="ECO:0000256" key="4">
    <source>
        <dbReference type="ARBA" id="ARBA00022862"/>
    </source>
</evidence>
<dbReference type="PROSITE" id="PS51352">
    <property type="entry name" value="THIOREDOXIN_2"/>
    <property type="match status" value="1"/>
</dbReference>
<evidence type="ECO:0000256" key="3">
    <source>
        <dbReference type="ARBA" id="ARBA00022559"/>
    </source>
</evidence>
<dbReference type="PANTHER" id="PTHR10681">
    <property type="entry name" value="THIOREDOXIN PEROXIDASE"/>
    <property type="match status" value="1"/>
</dbReference>
<dbReference type="SUPFAM" id="SSF52833">
    <property type="entry name" value="Thioredoxin-like"/>
    <property type="match status" value="1"/>
</dbReference>
<dbReference type="EMBL" id="JAHDYR010000029">
    <property type="protein sequence ID" value="KAG9392948.1"/>
    <property type="molecule type" value="Genomic_DNA"/>
</dbReference>
<sequence length="195" mass="21594">MNTVPVISKPAPAFEATAVMPDGSFQKFSLAEQKGKYFVLVFYPMDFTFVCPTEIIAFSEAAAEFRKLGAEIAVVSTDSEFVHLAWRNTPRSEGGLGELAIPMIADTNHEISKQYGVLIPEMGVAFRGLFIIDDKGILRQITVNDLPVGRDVAETKRLLQAFQFTDKYGEVCPAGWHPGDDTINPEDKNAYFSKH</sequence>
<comment type="catalytic activity">
    <reaction evidence="8">
        <text>a hydroperoxide + [thioredoxin]-dithiol = an alcohol + [thioredoxin]-disulfide + H2O</text>
        <dbReference type="Rhea" id="RHEA:62620"/>
        <dbReference type="Rhea" id="RHEA-COMP:10698"/>
        <dbReference type="Rhea" id="RHEA-COMP:10700"/>
        <dbReference type="ChEBI" id="CHEBI:15377"/>
        <dbReference type="ChEBI" id="CHEBI:29950"/>
        <dbReference type="ChEBI" id="CHEBI:30879"/>
        <dbReference type="ChEBI" id="CHEBI:35924"/>
        <dbReference type="ChEBI" id="CHEBI:50058"/>
        <dbReference type="EC" id="1.11.1.24"/>
    </reaction>
</comment>
<dbReference type="CDD" id="cd03015">
    <property type="entry name" value="PRX_Typ2cys"/>
    <property type="match status" value="1"/>
</dbReference>
<reference evidence="12" key="1">
    <citation type="submission" date="2021-05" db="EMBL/GenBank/DDBJ databases">
        <title>A free-living protist that lacks canonical eukaryotic 1 DNA replication and segregation systems.</title>
        <authorList>
            <person name="Salas-Leiva D.E."/>
            <person name="Tromer E.C."/>
            <person name="Curtis B.A."/>
            <person name="Jerlstrom-Hultqvist J."/>
            <person name="Kolisko M."/>
            <person name="Yi Z."/>
            <person name="Salas-Leiva J.S."/>
            <person name="Gallot-Lavallee L."/>
            <person name="Kops G.J.P.L."/>
            <person name="Archibald J.M."/>
            <person name="Simpson A.G.B."/>
            <person name="Roger A.J."/>
        </authorList>
    </citation>
    <scope>NUCLEOTIDE SEQUENCE</scope>
    <source>
        <strain evidence="12">BICM</strain>
    </source>
</reference>
<dbReference type="Proteomes" id="UP000717585">
    <property type="component" value="Unassembled WGS sequence"/>
</dbReference>
<dbReference type="GO" id="GO:0005829">
    <property type="term" value="C:cytosol"/>
    <property type="evidence" value="ECO:0007669"/>
    <property type="project" value="TreeGrafter"/>
</dbReference>
<name>A0A8J6E133_9EUKA</name>
<gene>
    <name evidence="12" type="ORF">J8273_5657</name>
</gene>
<dbReference type="InterPro" id="IPR019479">
    <property type="entry name" value="Peroxiredoxin_C"/>
</dbReference>
<keyword evidence="4 9" id="KW-0049">Antioxidant</keyword>
<dbReference type="InterPro" id="IPR036249">
    <property type="entry name" value="Thioredoxin-like_sf"/>
</dbReference>
<dbReference type="Gene3D" id="3.40.30.10">
    <property type="entry name" value="Glutaredoxin"/>
    <property type="match status" value="1"/>
</dbReference>
<dbReference type="PIRSF" id="PIRSF000239">
    <property type="entry name" value="AHPC"/>
    <property type="match status" value="1"/>
</dbReference>
<dbReference type="InterPro" id="IPR000866">
    <property type="entry name" value="AhpC/TSA"/>
</dbReference>
<evidence type="ECO:0000256" key="2">
    <source>
        <dbReference type="ARBA" id="ARBA00013017"/>
    </source>
</evidence>
<dbReference type="GO" id="GO:0006979">
    <property type="term" value="P:response to oxidative stress"/>
    <property type="evidence" value="ECO:0007669"/>
    <property type="project" value="TreeGrafter"/>
</dbReference>
<organism evidence="12 13">
    <name type="scientific">Carpediemonas membranifera</name>
    <dbReference type="NCBI Taxonomy" id="201153"/>
    <lineage>
        <taxon>Eukaryota</taxon>
        <taxon>Metamonada</taxon>
        <taxon>Carpediemonas-like organisms</taxon>
        <taxon>Carpediemonas</taxon>
    </lineage>
</organism>
<evidence type="ECO:0000256" key="9">
    <source>
        <dbReference type="PIRNR" id="PIRNR000239"/>
    </source>
</evidence>